<evidence type="ECO:0000256" key="1">
    <source>
        <dbReference type="ARBA" id="ARBA00005466"/>
    </source>
</evidence>
<dbReference type="InterPro" id="IPR006094">
    <property type="entry name" value="Oxid_FAD_bind_N"/>
</dbReference>
<dbReference type="InterPro" id="IPR036318">
    <property type="entry name" value="FAD-bd_PCMH-like_sf"/>
</dbReference>
<dbReference type="Gene3D" id="3.30.465.10">
    <property type="match status" value="2"/>
</dbReference>
<keyword evidence="3" id="KW-0732">Signal</keyword>
<dbReference type="PANTHER" id="PTHR13878:SF91">
    <property type="entry name" value="FAD BINDING DOMAIN PROTEIN (AFU_ORTHOLOGUE AFUA_6G12070)-RELATED"/>
    <property type="match status" value="1"/>
</dbReference>
<evidence type="ECO:0000256" key="2">
    <source>
        <dbReference type="ARBA" id="ARBA00023002"/>
    </source>
</evidence>
<protein>
    <recommendedName>
        <fullName evidence="4">FAD-binding PCMH-type domain-containing protein</fullName>
    </recommendedName>
</protein>
<organism evidence="5 6">
    <name type="scientific">Diaporthe australafricana</name>
    <dbReference type="NCBI Taxonomy" id="127596"/>
    <lineage>
        <taxon>Eukaryota</taxon>
        <taxon>Fungi</taxon>
        <taxon>Dikarya</taxon>
        <taxon>Ascomycota</taxon>
        <taxon>Pezizomycotina</taxon>
        <taxon>Sordariomycetes</taxon>
        <taxon>Sordariomycetidae</taxon>
        <taxon>Diaporthales</taxon>
        <taxon>Diaporthaceae</taxon>
        <taxon>Diaporthe</taxon>
    </lineage>
</organism>
<evidence type="ECO:0000313" key="5">
    <source>
        <dbReference type="EMBL" id="KAL1862721.1"/>
    </source>
</evidence>
<gene>
    <name evidence="5" type="ORF">Daus18300_008365</name>
</gene>
<feature type="domain" description="FAD-binding PCMH-type" evidence="4">
    <location>
        <begin position="127"/>
        <end position="309"/>
    </location>
</feature>
<keyword evidence="6" id="KW-1185">Reference proteome</keyword>
<dbReference type="PROSITE" id="PS51387">
    <property type="entry name" value="FAD_PCMH"/>
    <property type="match status" value="1"/>
</dbReference>
<feature type="signal peptide" evidence="3">
    <location>
        <begin position="1"/>
        <end position="23"/>
    </location>
</feature>
<evidence type="ECO:0000259" key="4">
    <source>
        <dbReference type="PROSITE" id="PS51387"/>
    </source>
</evidence>
<reference evidence="5 6" key="1">
    <citation type="journal article" date="2024" name="IMA Fungus">
        <title>IMA Genome - F19 : A genome assembly and annotation guide to empower mycologists, including annotated draft genome sequences of Ceratocystis pirilliformis, Diaporthe australafricana, Fusarium ophioides, Paecilomyces lecythidis, and Sporothrix stenoceras.</title>
        <authorList>
            <person name="Aylward J."/>
            <person name="Wilson A.M."/>
            <person name="Visagie C.M."/>
            <person name="Spraker J."/>
            <person name="Barnes I."/>
            <person name="Buitendag C."/>
            <person name="Ceriani C."/>
            <person name="Del Mar Angel L."/>
            <person name="du Plessis D."/>
            <person name="Fuchs T."/>
            <person name="Gasser K."/>
            <person name="Kramer D."/>
            <person name="Li W."/>
            <person name="Munsamy K."/>
            <person name="Piso A."/>
            <person name="Price J.L."/>
            <person name="Sonnekus B."/>
            <person name="Thomas C."/>
            <person name="van der Nest A."/>
            <person name="van Dijk A."/>
            <person name="van Heerden A."/>
            <person name="van Vuuren N."/>
            <person name="Yilmaz N."/>
            <person name="Duong T.A."/>
            <person name="van der Merwe N.A."/>
            <person name="Wingfield M.J."/>
            <person name="Wingfield B.D."/>
        </authorList>
    </citation>
    <scope>NUCLEOTIDE SEQUENCE [LARGE SCALE GENOMIC DNA]</scope>
    <source>
        <strain evidence="5 6">CMW 18300</strain>
    </source>
</reference>
<dbReference type="InterPro" id="IPR012951">
    <property type="entry name" value="BBE"/>
</dbReference>
<dbReference type="InterPro" id="IPR016166">
    <property type="entry name" value="FAD-bd_PCMH"/>
</dbReference>
<dbReference type="Pfam" id="PF01565">
    <property type="entry name" value="FAD_binding_4"/>
    <property type="match status" value="1"/>
</dbReference>
<dbReference type="PANTHER" id="PTHR13878">
    <property type="entry name" value="GULONOLACTONE OXIDASE"/>
    <property type="match status" value="1"/>
</dbReference>
<comment type="similarity">
    <text evidence="1">Belongs to the oxygen-dependent FAD-linked oxidoreductase family.</text>
</comment>
<evidence type="ECO:0000256" key="3">
    <source>
        <dbReference type="SAM" id="SignalP"/>
    </source>
</evidence>
<dbReference type="EMBL" id="JAWRVE010000078">
    <property type="protein sequence ID" value="KAL1862721.1"/>
    <property type="molecule type" value="Genomic_DNA"/>
</dbReference>
<proteinExistence type="inferred from homology"/>
<feature type="chain" id="PRO_5046460574" description="FAD-binding PCMH-type domain-containing protein" evidence="3">
    <location>
        <begin position="24"/>
        <end position="591"/>
    </location>
</feature>
<dbReference type="InterPro" id="IPR016169">
    <property type="entry name" value="FAD-bd_PCMH_sub2"/>
</dbReference>
<sequence length="591" mass="63311">MRQCFFASTLLFGHAATAVSAHAQKPIPSVHLPTQGKTTDASCRCFPGDACWPSDDEWSSLNATVGGRLIATVPLGFPCHDPHYDEEECAYLREQWLYAGIHYNSSSSVMAPFFANQSCDPWTARERPCELGAYVRYAVNATGADHIAAAVSFARAQNVRLVIRNTGHDYLGRSTGAGALAVWTHHLKDITPLEWDDVDFTGTALKLGAGVQGYEMMQAATRVGRVAVGGECPTVGVAGGYTQSGGHSALSTSFGLAADQTLSFEVVTASGELVTASKTENTDLYWALSGGGAGNYGVVVSMTVKTYPEAIVSGLKLSVEKADNNNSTDQVFSAVDAFHAALPGLVDFGSMVIYYFTADYLTISALTAYNRTQAQLEQAVQPLLASLRARGLRHSVSYTESPTYYDHYAAYWGPLPDGWIQVGTANFGGRLVSRPQLASPAFSAAARIIAGAGGIFIGVGTDVGRFGGEGANAVLPAWRDAVVSAWRDAVVSASLEVPFSFEDPWADVYGELDLITHVLQPAVEEATPGMGTYVNEGDFRQPDWQEVFYGANYDRLLAVKRKWDLEGLFYCGVAVGSEDWVVAEGGRLCRA</sequence>
<keyword evidence="2" id="KW-0560">Oxidoreductase</keyword>
<evidence type="ECO:0000313" key="6">
    <source>
        <dbReference type="Proteomes" id="UP001583177"/>
    </source>
</evidence>
<dbReference type="Proteomes" id="UP001583177">
    <property type="component" value="Unassembled WGS sequence"/>
</dbReference>
<dbReference type="Pfam" id="PF08031">
    <property type="entry name" value="BBE"/>
    <property type="match status" value="1"/>
</dbReference>
<accession>A0ABR3WIB3</accession>
<dbReference type="SUPFAM" id="SSF56176">
    <property type="entry name" value="FAD-binding/transporter-associated domain-like"/>
    <property type="match status" value="1"/>
</dbReference>
<name>A0ABR3WIB3_9PEZI</name>
<comment type="caution">
    <text evidence="5">The sequence shown here is derived from an EMBL/GenBank/DDBJ whole genome shotgun (WGS) entry which is preliminary data.</text>
</comment>
<dbReference type="InterPro" id="IPR050432">
    <property type="entry name" value="FAD-linked_Oxidoreductases_BP"/>
</dbReference>